<accession>A0A0C9XYM0</accession>
<sequence length="59" mass="6621">MLGLTFFDGDAGHWTRPPSSPLALYVTALVRRNTGVTRVPEQACFVLEMRRATRRTRGS</sequence>
<dbReference type="HOGENOM" id="CLU_2961710_0_0_1"/>
<proteinExistence type="predicted"/>
<keyword evidence="2" id="KW-1185">Reference proteome</keyword>
<evidence type="ECO:0000313" key="1">
    <source>
        <dbReference type="EMBL" id="KIK17570.1"/>
    </source>
</evidence>
<dbReference type="AlphaFoldDB" id="A0A0C9XYM0"/>
<protein>
    <submittedName>
        <fullName evidence="1">Uncharacterized protein</fullName>
    </submittedName>
</protein>
<evidence type="ECO:0000313" key="2">
    <source>
        <dbReference type="Proteomes" id="UP000054018"/>
    </source>
</evidence>
<name>A0A0C9XYM0_9AGAM</name>
<organism evidence="1 2">
    <name type="scientific">Pisolithus microcarpus 441</name>
    <dbReference type="NCBI Taxonomy" id="765257"/>
    <lineage>
        <taxon>Eukaryota</taxon>
        <taxon>Fungi</taxon>
        <taxon>Dikarya</taxon>
        <taxon>Basidiomycota</taxon>
        <taxon>Agaricomycotina</taxon>
        <taxon>Agaricomycetes</taxon>
        <taxon>Agaricomycetidae</taxon>
        <taxon>Boletales</taxon>
        <taxon>Sclerodermatineae</taxon>
        <taxon>Pisolithaceae</taxon>
        <taxon>Pisolithus</taxon>
    </lineage>
</organism>
<reference evidence="1 2" key="1">
    <citation type="submission" date="2014-04" db="EMBL/GenBank/DDBJ databases">
        <authorList>
            <consortium name="DOE Joint Genome Institute"/>
            <person name="Kuo A."/>
            <person name="Kohler A."/>
            <person name="Costa M.D."/>
            <person name="Nagy L.G."/>
            <person name="Floudas D."/>
            <person name="Copeland A."/>
            <person name="Barry K.W."/>
            <person name="Cichocki N."/>
            <person name="Veneault-Fourrey C."/>
            <person name="LaButti K."/>
            <person name="Lindquist E.A."/>
            <person name="Lipzen A."/>
            <person name="Lundell T."/>
            <person name="Morin E."/>
            <person name="Murat C."/>
            <person name="Sun H."/>
            <person name="Tunlid A."/>
            <person name="Henrissat B."/>
            <person name="Grigoriev I.V."/>
            <person name="Hibbett D.S."/>
            <person name="Martin F."/>
            <person name="Nordberg H.P."/>
            <person name="Cantor M.N."/>
            <person name="Hua S.X."/>
        </authorList>
    </citation>
    <scope>NUCLEOTIDE SEQUENCE [LARGE SCALE GENOMIC DNA]</scope>
    <source>
        <strain evidence="1 2">441</strain>
    </source>
</reference>
<reference evidence="2" key="2">
    <citation type="submission" date="2015-01" db="EMBL/GenBank/DDBJ databases">
        <title>Evolutionary Origins and Diversification of the Mycorrhizal Mutualists.</title>
        <authorList>
            <consortium name="DOE Joint Genome Institute"/>
            <consortium name="Mycorrhizal Genomics Consortium"/>
            <person name="Kohler A."/>
            <person name="Kuo A."/>
            <person name="Nagy L.G."/>
            <person name="Floudas D."/>
            <person name="Copeland A."/>
            <person name="Barry K.W."/>
            <person name="Cichocki N."/>
            <person name="Veneault-Fourrey C."/>
            <person name="LaButti K."/>
            <person name="Lindquist E.A."/>
            <person name="Lipzen A."/>
            <person name="Lundell T."/>
            <person name="Morin E."/>
            <person name="Murat C."/>
            <person name="Riley R."/>
            <person name="Ohm R."/>
            <person name="Sun H."/>
            <person name="Tunlid A."/>
            <person name="Henrissat B."/>
            <person name="Grigoriev I.V."/>
            <person name="Hibbett D.S."/>
            <person name="Martin F."/>
        </authorList>
    </citation>
    <scope>NUCLEOTIDE SEQUENCE [LARGE SCALE GENOMIC DNA]</scope>
    <source>
        <strain evidence="2">441</strain>
    </source>
</reference>
<gene>
    <name evidence="1" type="ORF">PISMIDRAFT_685166</name>
</gene>
<dbReference type="EMBL" id="KN833824">
    <property type="protein sequence ID" value="KIK17570.1"/>
    <property type="molecule type" value="Genomic_DNA"/>
</dbReference>
<dbReference type="Proteomes" id="UP000054018">
    <property type="component" value="Unassembled WGS sequence"/>
</dbReference>